<evidence type="ECO:0000313" key="2">
    <source>
        <dbReference type="Proteomes" id="UP000450012"/>
    </source>
</evidence>
<name>A0A7X4KBI5_9BURK</name>
<comment type="caution">
    <text evidence="1">The sequence shown here is derived from an EMBL/GenBank/DDBJ whole genome shotgun (WGS) entry which is preliminary data.</text>
</comment>
<organism evidence="1 2">
    <name type="scientific">Duganella rivi</name>
    <dbReference type="NCBI Taxonomy" id="2666083"/>
    <lineage>
        <taxon>Bacteria</taxon>
        <taxon>Pseudomonadati</taxon>
        <taxon>Pseudomonadota</taxon>
        <taxon>Betaproteobacteria</taxon>
        <taxon>Burkholderiales</taxon>
        <taxon>Oxalobacteraceae</taxon>
        <taxon>Telluria group</taxon>
        <taxon>Duganella</taxon>
    </lineage>
</organism>
<reference evidence="1 2" key="1">
    <citation type="submission" date="2019-12" db="EMBL/GenBank/DDBJ databases">
        <title>Novel species isolated from a subtropical stream in China.</title>
        <authorList>
            <person name="Lu H."/>
        </authorList>
    </citation>
    <scope>NUCLEOTIDE SEQUENCE [LARGE SCALE GENOMIC DNA]</scope>
    <source>
        <strain evidence="1 2">FT55W</strain>
    </source>
</reference>
<dbReference type="AlphaFoldDB" id="A0A7X4KBI5"/>
<dbReference type="EMBL" id="WWCK01000003">
    <property type="protein sequence ID" value="MYM67299.1"/>
    <property type="molecule type" value="Genomic_DNA"/>
</dbReference>
<protein>
    <submittedName>
        <fullName evidence="1">Uncharacterized protein</fullName>
    </submittedName>
</protein>
<keyword evidence="2" id="KW-1185">Reference proteome</keyword>
<gene>
    <name evidence="1" type="ORF">GTP45_10700</name>
</gene>
<accession>A0A7X4KBI5</accession>
<evidence type="ECO:0000313" key="1">
    <source>
        <dbReference type="EMBL" id="MYM67299.1"/>
    </source>
</evidence>
<proteinExistence type="predicted"/>
<dbReference type="Proteomes" id="UP000450012">
    <property type="component" value="Unassembled WGS sequence"/>
</dbReference>
<dbReference type="RefSeq" id="WP_161013850.1">
    <property type="nucleotide sequence ID" value="NZ_WWCK01000003.1"/>
</dbReference>
<sequence length="47" mass="5440">MHEKIKRALVLAPFLPKSVKDLLLEIGAELDRLRAEVNELRSKIEKE</sequence>